<gene>
    <name evidence="2" type="ORF">AVEN_94596_1</name>
</gene>
<name>A0A4Y2ILD9_ARAVE</name>
<sequence>MFHYDTFITYFSVSQNHTNVTSHEPLPPFQSQLRDSRHDINTGTDGGVLMGLSDLNPNSHKRYVPSSEWSLSQPQPKELRQLPAENFSSRDASDHIFNYAFLAKPLRE</sequence>
<proteinExistence type="predicted"/>
<dbReference type="Proteomes" id="UP000499080">
    <property type="component" value="Unassembled WGS sequence"/>
</dbReference>
<evidence type="ECO:0000256" key="1">
    <source>
        <dbReference type="SAM" id="MobiDB-lite"/>
    </source>
</evidence>
<evidence type="ECO:0000313" key="3">
    <source>
        <dbReference type="Proteomes" id="UP000499080"/>
    </source>
</evidence>
<reference evidence="2 3" key="1">
    <citation type="journal article" date="2019" name="Sci. Rep.">
        <title>Orb-weaving spider Araneus ventricosus genome elucidates the spidroin gene catalogue.</title>
        <authorList>
            <person name="Kono N."/>
            <person name="Nakamura H."/>
            <person name="Ohtoshi R."/>
            <person name="Moran D.A.P."/>
            <person name="Shinohara A."/>
            <person name="Yoshida Y."/>
            <person name="Fujiwara M."/>
            <person name="Mori M."/>
            <person name="Tomita M."/>
            <person name="Arakawa K."/>
        </authorList>
    </citation>
    <scope>NUCLEOTIDE SEQUENCE [LARGE SCALE GENOMIC DNA]</scope>
</reference>
<protein>
    <submittedName>
        <fullName evidence="2">Uncharacterized protein</fullName>
    </submittedName>
</protein>
<organism evidence="2 3">
    <name type="scientific">Araneus ventricosus</name>
    <name type="common">Orbweaver spider</name>
    <name type="synonym">Epeira ventricosa</name>
    <dbReference type="NCBI Taxonomy" id="182803"/>
    <lineage>
        <taxon>Eukaryota</taxon>
        <taxon>Metazoa</taxon>
        <taxon>Ecdysozoa</taxon>
        <taxon>Arthropoda</taxon>
        <taxon>Chelicerata</taxon>
        <taxon>Arachnida</taxon>
        <taxon>Araneae</taxon>
        <taxon>Araneomorphae</taxon>
        <taxon>Entelegynae</taxon>
        <taxon>Araneoidea</taxon>
        <taxon>Araneidae</taxon>
        <taxon>Araneus</taxon>
    </lineage>
</organism>
<dbReference type="AlphaFoldDB" id="A0A4Y2ILD9"/>
<feature type="region of interest" description="Disordered" evidence="1">
    <location>
        <begin position="21"/>
        <end position="55"/>
    </location>
</feature>
<evidence type="ECO:0000313" key="2">
    <source>
        <dbReference type="EMBL" id="GBM78633.1"/>
    </source>
</evidence>
<comment type="caution">
    <text evidence="2">The sequence shown here is derived from an EMBL/GenBank/DDBJ whole genome shotgun (WGS) entry which is preliminary data.</text>
</comment>
<accession>A0A4Y2ILD9</accession>
<dbReference type="EMBL" id="BGPR01002766">
    <property type="protein sequence ID" value="GBM78633.1"/>
    <property type="molecule type" value="Genomic_DNA"/>
</dbReference>
<keyword evidence="3" id="KW-1185">Reference proteome</keyword>